<comment type="caution">
    <text evidence="4">The sequence shown here is derived from an EMBL/GenBank/DDBJ whole genome shotgun (WGS) entry which is preliminary data.</text>
</comment>
<dbReference type="Pfam" id="PF01648">
    <property type="entry name" value="ACPS"/>
    <property type="match status" value="1"/>
</dbReference>
<evidence type="ECO:0000256" key="2">
    <source>
        <dbReference type="ARBA" id="ARBA00022679"/>
    </source>
</evidence>
<dbReference type="GO" id="GO:0000287">
    <property type="term" value="F:magnesium ion binding"/>
    <property type="evidence" value="ECO:0007669"/>
    <property type="project" value="InterPro"/>
</dbReference>
<reference evidence="4 5" key="1">
    <citation type="submission" date="2020-02" db="EMBL/GenBank/DDBJ databases">
        <title>Whole Genome Shotgun Sequence of Streptomyces sp. strain CWH03.</title>
        <authorList>
            <person name="Dohra H."/>
            <person name="Kodani S."/>
            <person name="Yamamura H."/>
        </authorList>
    </citation>
    <scope>NUCLEOTIDE SEQUENCE [LARGE SCALE GENOMIC DNA]</scope>
    <source>
        <strain evidence="4 5">CWH03</strain>
    </source>
</reference>
<dbReference type="RefSeq" id="WP_173264245.1">
    <property type="nucleotide sequence ID" value="NZ_BLLG01000006.1"/>
</dbReference>
<evidence type="ECO:0000256" key="1">
    <source>
        <dbReference type="ARBA" id="ARBA00010990"/>
    </source>
</evidence>
<feature type="domain" description="4'-phosphopantetheinyl transferase" evidence="3">
    <location>
        <begin position="116"/>
        <end position="196"/>
    </location>
</feature>
<organism evidence="4 5">
    <name type="scientific">Streptomyces pacificus</name>
    <dbReference type="NCBI Taxonomy" id="2705029"/>
    <lineage>
        <taxon>Bacteria</taxon>
        <taxon>Bacillati</taxon>
        <taxon>Actinomycetota</taxon>
        <taxon>Actinomycetes</taxon>
        <taxon>Kitasatosporales</taxon>
        <taxon>Streptomycetaceae</taxon>
        <taxon>Streptomyces</taxon>
    </lineage>
</organism>
<sequence>MSGGRAGVHVWVGRVPEVASRADLALLDAREARRLAAFQDPVAGARYAGARAAVRRTVAAWLGVAAQDVVFGNDPCSGCGDDCHGPPRLLHPVSDWRIGVSRSDSWWVLALSPGVPVGVDIEARGPHQVPAVVRRCLSPGERAHVRDAPVGTRRDDRLTRCWVRKEAVVKGWGVGIGTDLALVDVQPGRVRADVVRRTPRGDEPWEVFDLAVGPACLAALALPSRCGLPVSTHHAPEARPPQDGRADE</sequence>
<proteinExistence type="inferred from homology"/>
<dbReference type="Gene3D" id="3.90.470.20">
    <property type="entry name" value="4'-phosphopantetheinyl transferase domain"/>
    <property type="match status" value="1"/>
</dbReference>
<name>A0A6A0AU23_9ACTN</name>
<dbReference type="InterPro" id="IPR008278">
    <property type="entry name" value="4-PPantetheinyl_Trfase_dom"/>
</dbReference>
<dbReference type="EMBL" id="BLLG01000006">
    <property type="protein sequence ID" value="GFH36366.1"/>
    <property type="molecule type" value="Genomic_DNA"/>
</dbReference>
<dbReference type="GO" id="GO:0019878">
    <property type="term" value="P:lysine biosynthetic process via aminoadipic acid"/>
    <property type="evidence" value="ECO:0007669"/>
    <property type="project" value="TreeGrafter"/>
</dbReference>
<dbReference type="AlphaFoldDB" id="A0A6A0AU23"/>
<keyword evidence="5" id="KW-1185">Reference proteome</keyword>
<gene>
    <name evidence="4" type="ORF">SCWH03_25940</name>
</gene>
<dbReference type="Proteomes" id="UP000484988">
    <property type="component" value="Unassembled WGS sequence"/>
</dbReference>
<comment type="similarity">
    <text evidence="1">Belongs to the P-Pant transferase superfamily. Gsp/Sfp/HetI/AcpT family.</text>
</comment>
<accession>A0A6A0AU23</accession>
<dbReference type="SUPFAM" id="SSF56214">
    <property type="entry name" value="4'-phosphopantetheinyl transferase"/>
    <property type="match status" value="2"/>
</dbReference>
<dbReference type="PANTHER" id="PTHR12215:SF10">
    <property type="entry name" value="L-AMINOADIPATE-SEMIALDEHYDE DEHYDROGENASE-PHOSPHOPANTETHEINYL TRANSFERASE"/>
    <property type="match status" value="1"/>
</dbReference>
<evidence type="ECO:0000259" key="3">
    <source>
        <dbReference type="Pfam" id="PF01648"/>
    </source>
</evidence>
<dbReference type="GO" id="GO:0008897">
    <property type="term" value="F:holo-[acyl-carrier-protein] synthase activity"/>
    <property type="evidence" value="ECO:0007669"/>
    <property type="project" value="InterPro"/>
</dbReference>
<keyword evidence="2 4" id="KW-0808">Transferase</keyword>
<dbReference type="PANTHER" id="PTHR12215">
    <property type="entry name" value="PHOSPHOPANTETHEINE TRANSFERASE"/>
    <property type="match status" value="1"/>
</dbReference>
<dbReference type="GO" id="GO:0005829">
    <property type="term" value="C:cytosol"/>
    <property type="evidence" value="ECO:0007669"/>
    <property type="project" value="TreeGrafter"/>
</dbReference>
<evidence type="ECO:0000313" key="5">
    <source>
        <dbReference type="Proteomes" id="UP000484988"/>
    </source>
</evidence>
<dbReference type="InterPro" id="IPR050559">
    <property type="entry name" value="P-Pant_transferase_sf"/>
</dbReference>
<dbReference type="InterPro" id="IPR037143">
    <property type="entry name" value="4-PPantetheinyl_Trfase_dom_sf"/>
</dbReference>
<protein>
    <submittedName>
        <fullName evidence="4">4'-phosphopantetheinyl transferase superfamily protein</fullName>
    </submittedName>
</protein>
<evidence type="ECO:0000313" key="4">
    <source>
        <dbReference type="EMBL" id="GFH36366.1"/>
    </source>
</evidence>